<evidence type="ECO:0008006" key="3">
    <source>
        <dbReference type="Google" id="ProtNLM"/>
    </source>
</evidence>
<protein>
    <recommendedName>
        <fullName evidence="3">O-fucosyltransferase family protein</fullName>
    </recommendedName>
</protein>
<dbReference type="PANTHER" id="PTHR31741:SF3">
    <property type="entry name" value="O-FUCOSYLTRANSFERASE FAMILY PROTEIN"/>
    <property type="match status" value="1"/>
</dbReference>
<dbReference type="GO" id="GO:0005737">
    <property type="term" value="C:cytoplasm"/>
    <property type="evidence" value="ECO:0007669"/>
    <property type="project" value="TreeGrafter"/>
</dbReference>
<proteinExistence type="predicted"/>
<comment type="caution">
    <text evidence="1">The sequence shown here is derived from an EMBL/GenBank/DDBJ whole genome shotgun (WGS) entry which is preliminary data.</text>
</comment>
<evidence type="ECO:0000313" key="2">
    <source>
        <dbReference type="Proteomes" id="UP001280121"/>
    </source>
</evidence>
<organism evidence="1 2">
    <name type="scientific">Dipteronia dyeriana</name>
    <dbReference type="NCBI Taxonomy" id="168575"/>
    <lineage>
        <taxon>Eukaryota</taxon>
        <taxon>Viridiplantae</taxon>
        <taxon>Streptophyta</taxon>
        <taxon>Embryophyta</taxon>
        <taxon>Tracheophyta</taxon>
        <taxon>Spermatophyta</taxon>
        <taxon>Magnoliopsida</taxon>
        <taxon>eudicotyledons</taxon>
        <taxon>Gunneridae</taxon>
        <taxon>Pentapetalae</taxon>
        <taxon>rosids</taxon>
        <taxon>malvids</taxon>
        <taxon>Sapindales</taxon>
        <taxon>Sapindaceae</taxon>
        <taxon>Hippocastanoideae</taxon>
        <taxon>Acereae</taxon>
        <taxon>Dipteronia</taxon>
    </lineage>
</organism>
<evidence type="ECO:0000313" key="1">
    <source>
        <dbReference type="EMBL" id="KAK2647905.1"/>
    </source>
</evidence>
<dbReference type="Proteomes" id="UP001280121">
    <property type="component" value="Unassembled WGS sequence"/>
</dbReference>
<dbReference type="EMBL" id="JANJYI010000005">
    <property type="protein sequence ID" value="KAK2647905.1"/>
    <property type="molecule type" value="Genomic_DNA"/>
</dbReference>
<reference evidence="1" key="1">
    <citation type="journal article" date="2023" name="Plant J.">
        <title>Genome sequences and population genomics provide insights into the demographic history, inbreeding, and mutation load of two 'living fossil' tree species of Dipteronia.</title>
        <authorList>
            <person name="Feng Y."/>
            <person name="Comes H.P."/>
            <person name="Chen J."/>
            <person name="Zhu S."/>
            <person name="Lu R."/>
            <person name="Zhang X."/>
            <person name="Li P."/>
            <person name="Qiu J."/>
            <person name="Olsen K.M."/>
            <person name="Qiu Y."/>
        </authorList>
    </citation>
    <scope>NUCLEOTIDE SEQUENCE</scope>
    <source>
        <strain evidence="1">KIB01</strain>
    </source>
</reference>
<name>A0AAD9U5L5_9ROSI</name>
<dbReference type="AlphaFoldDB" id="A0AAD9U5L5"/>
<dbReference type="PANTHER" id="PTHR31741">
    <property type="entry name" value="OS02G0726500 PROTEIN-RELATED"/>
    <property type="match status" value="1"/>
</dbReference>
<keyword evidence="2" id="KW-1185">Reference proteome</keyword>
<accession>A0AAD9U5L5</accession>
<sequence>MVSVARYLNLMVIVPELDNSSFWSDNRYEKDMLEFIGCIEGCLKAYLLKAFENHSNQMATLDFIVVVESGIFLATYGGNIAKVVEGHRSKFDRSLQNWDDFSLLVKESHEDQMGKHITRLEIPDNFKYEDYFYFNPHECLPPSTIS</sequence>
<gene>
    <name evidence="1" type="ORF">Ddye_015394</name>
</gene>